<keyword evidence="3" id="KW-1185">Reference proteome</keyword>
<evidence type="ECO:0000259" key="1">
    <source>
        <dbReference type="PROSITE" id="PS51819"/>
    </source>
</evidence>
<evidence type="ECO:0000313" key="3">
    <source>
        <dbReference type="Proteomes" id="UP000639606"/>
    </source>
</evidence>
<sequence length="71" mass="7626">MKIGFQRVAGYAGPGWPDDRKHAHLDFTVGDVDQAVERLVALGATKPDFQPGAGKWVVLADPEGHLLCVAE</sequence>
<name>A0A918EF95_9PSEU</name>
<reference evidence="2" key="1">
    <citation type="journal article" date="2014" name="Int. J. Syst. Evol. Microbiol.">
        <title>Complete genome sequence of Corynebacterium casei LMG S-19264T (=DSM 44701T), isolated from a smear-ripened cheese.</title>
        <authorList>
            <consortium name="US DOE Joint Genome Institute (JGI-PGF)"/>
            <person name="Walter F."/>
            <person name="Albersmeier A."/>
            <person name="Kalinowski J."/>
            <person name="Ruckert C."/>
        </authorList>
    </citation>
    <scope>NUCLEOTIDE SEQUENCE</scope>
    <source>
        <strain evidence="2">JCM 3313</strain>
    </source>
</reference>
<organism evidence="2 3">
    <name type="scientific">Saccharothrix coeruleofusca</name>
    <dbReference type="NCBI Taxonomy" id="33919"/>
    <lineage>
        <taxon>Bacteria</taxon>
        <taxon>Bacillati</taxon>
        <taxon>Actinomycetota</taxon>
        <taxon>Actinomycetes</taxon>
        <taxon>Pseudonocardiales</taxon>
        <taxon>Pseudonocardiaceae</taxon>
        <taxon>Saccharothrix</taxon>
    </lineage>
</organism>
<dbReference type="AlphaFoldDB" id="A0A918EF95"/>
<dbReference type="InterPro" id="IPR041581">
    <property type="entry name" value="Glyoxalase_6"/>
</dbReference>
<dbReference type="PANTHER" id="PTHR35908:SF1">
    <property type="entry name" value="CONSERVED PROTEIN"/>
    <property type="match status" value="1"/>
</dbReference>
<dbReference type="Proteomes" id="UP000639606">
    <property type="component" value="Unassembled WGS sequence"/>
</dbReference>
<comment type="caution">
    <text evidence="2">The sequence shown here is derived from an EMBL/GenBank/DDBJ whole genome shotgun (WGS) entry which is preliminary data.</text>
</comment>
<protein>
    <recommendedName>
        <fullName evidence="1">VOC domain-containing protein</fullName>
    </recommendedName>
</protein>
<reference evidence="2" key="2">
    <citation type="submission" date="2020-09" db="EMBL/GenBank/DDBJ databases">
        <authorList>
            <person name="Sun Q."/>
            <person name="Ohkuma M."/>
        </authorList>
    </citation>
    <scope>NUCLEOTIDE SEQUENCE</scope>
    <source>
        <strain evidence="2">JCM 3313</strain>
    </source>
</reference>
<accession>A0A918EF95</accession>
<gene>
    <name evidence="2" type="ORF">GCM10010185_50320</name>
</gene>
<dbReference type="PROSITE" id="PS51819">
    <property type="entry name" value="VOC"/>
    <property type="match status" value="1"/>
</dbReference>
<feature type="domain" description="VOC" evidence="1">
    <location>
        <begin position="1"/>
        <end position="71"/>
    </location>
</feature>
<dbReference type="SUPFAM" id="SSF54593">
    <property type="entry name" value="Glyoxalase/Bleomycin resistance protein/Dihydroxybiphenyl dioxygenase"/>
    <property type="match status" value="1"/>
</dbReference>
<dbReference type="InterPro" id="IPR037523">
    <property type="entry name" value="VOC_core"/>
</dbReference>
<proteinExistence type="predicted"/>
<dbReference type="EMBL" id="BMRG01000012">
    <property type="protein sequence ID" value="GGP71186.1"/>
    <property type="molecule type" value="Genomic_DNA"/>
</dbReference>
<dbReference type="Gene3D" id="3.10.180.10">
    <property type="entry name" value="2,3-Dihydroxybiphenyl 1,2-Dioxygenase, domain 1"/>
    <property type="match status" value="1"/>
</dbReference>
<dbReference type="PANTHER" id="PTHR35908">
    <property type="entry name" value="HYPOTHETICAL FUSION PROTEIN"/>
    <property type="match status" value="1"/>
</dbReference>
<dbReference type="Pfam" id="PF18029">
    <property type="entry name" value="Glyoxalase_6"/>
    <property type="match status" value="1"/>
</dbReference>
<evidence type="ECO:0000313" key="2">
    <source>
        <dbReference type="EMBL" id="GGP71186.1"/>
    </source>
</evidence>
<dbReference type="InterPro" id="IPR029068">
    <property type="entry name" value="Glyas_Bleomycin-R_OHBP_Dase"/>
</dbReference>